<name>A0A1B6KBR9_9HEMI</name>
<dbReference type="EMBL" id="GEBQ01031078">
    <property type="protein sequence ID" value="JAT08899.1"/>
    <property type="molecule type" value="Transcribed_RNA"/>
</dbReference>
<evidence type="ECO:0000256" key="1">
    <source>
        <dbReference type="SAM" id="MobiDB-lite"/>
    </source>
</evidence>
<gene>
    <name evidence="2" type="ORF">g.26538</name>
</gene>
<reference evidence="2" key="1">
    <citation type="submission" date="2015-11" db="EMBL/GenBank/DDBJ databases">
        <title>De novo transcriptome assembly of four potential Pierce s Disease insect vectors from Arizona vineyards.</title>
        <authorList>
            <person name="Tassone E.E."/>
        </authorList>
    </citation>
    <scope>NUCLEOTIDE SEQUENCE</scope>
</reference>
<evidence type="ECO:0000313" key="2">
    <source>
        <dbReference type="EMBL" id="JAT08899.1"/>
    </source>
</evidence>
<sequence>MICNFFSFDFNVILHILKTFLTPRISLNARQKISDIKVLVEKSQNPKHIELLESIKTSIEESFDKTLNVDSIRRALAMYGDESEEEIVTTTSPKFPEDHPAVTHLTDTTTQVSITEDEALEDNSVEATEGVRSTPAKPHTTTPGNSSSRNKDALFYILVMVVICVMR</sequence>
<proteinExistence type="predicted"/>
<accession>A0A1B6KBR9</accession>
<dbReference type="AlphaFoldDB" id="A0A1B6KBR9"/>
<feature type="region of interest" description="Disordered" evidence="1">
    <location>
        <begin position="117"/>
        <end position="148"/>
    </location>
</feature>
<organism evidence="2">
    <name type="scientific">Graphocephala atropunctata</name>
    <dbReference type="NCBI Taxonomy" id="36148"/>
    <lineage>
        <taxon>Eukaryota</taxon>
        <taxon>Metazoa</taxon>
        <taxon>Ecdysozoa</taxon>
        <taxon>Arthropoda</taxon>
        <taxon>Hexapoda</taxon>
        <taxon>Insecta</taxon>
        <taxon>Pterygota</taxon>
        <taxon>Neoptera</taxon>
        <taxon>Paraneoptera</taxon>
        <taxon>Hemiptera</taxon>
        <taxon>Auchenorrhyncha</taxon>
        <taxon>Membracoidea</taxon>
        <taxon>Cicadellidae</taxon>
        <taxon>Cicadellinae</taxon>
        <taxon>Cicadellini</taxon>
        <taxon>Graphocephala</taxon>
    </lineage>
</organism>
<feature type="compositionally biased region" description="Polar residues" evidence="1">
    <location>
        <begin position="139"/>
        <end position="148"/>
    </location>
</feature>
<protein>
    <submittedName>
        <fullName evidence="2">Uncharacterized protein</fullName>
    </submittedName>
</protein>